<dbReference type="InterPro" id="IPR003594">
    <property type="entry name" value="HATPase_dom"/>
</dbReference>
<dbReference type="SMART" id="SM00448">
    <property type="entry name" value="REC"/>
    <property type="match status" value="1"/>
</dbReference>
<organism evidence="16 17">
    <name type="scientific">Hansschlegelia beijingensis</name>
    <dbReference type="NCBI Taxonomy" id="1133344"/>
    <lineage>
        <taxon>Bacteria</taxon>
        <taxon>Pseudomonadati</taxon>
        <taxon>Pseudomonadota</taxon>
        <taxon>Alphaproteobacteria</taxon>
        <taxon>Hyphomicrobiales</taxon>
        <taxon>Methylopilaceae</taxon>
        <taxon>Hansschlegelia</taxon>
    </lineage>
</organism>
<evidence type="ECO:0000256" key="1">
    <source>
        <dbReference type="ARBA" id="ARBA00000085"/>
    </source>
</evidence>
<comment type="subcellular location">
    <subcellularLocation>
        <location evidence="2">Membrane</location>
        <topology evidence="2">Multi-pass membrane protein</topology>
    </subcellularLocation>
</comment>
<dbReference type="Proteomes" id="UP000528964">
    <property type="component" value="Unassembled WGS sequence"/>
</dbReference>
<dbReference type="InterPro" id="IPR003661">
    <property type="entry name" value="HisK_dim/P_dom"/>
</dbReference>
<keyword evidence="7 13" id="KW-0812">Transmembrane</keyword>
<dbReference type="InterPro" id="IPR011006">
    <property type="entry name" value="CheY-like_superfamily"/>
</dbReference>
<keyword evidence="9 13" id="KW-1133">Transmembrane helix</keyword>
<keyword evidence="10 13" id="KW-0472">Membrane</keyword>
<reference evidence="16 17" key="1">
    <citation type="submission" date="2020-08" db="EMBL/GenBank/DDBJ databases">
        <title>Genomic Encyclopedia of Type Strains, Phase IV (KMG-IV): sequencing the most valuable type-strain genomes for metagenomic binning, comparative biology and taxonomic classification.</title>
        <authorList>
            <person name="Goeker M."/>
        </authorList>
    </citation>
    <scope>NUCLEOTIDE SEQUENCE [LARGE SCALE GENOMIC DNA]</scope>
    <source>
        <strain evidence="16 17">DSM 25481</strain>
    </source>
</reference>
<dbReference type="InterPro" id="IPR001789">
    <property type="entry name" value="Sig_transdc_resp-reg_receiver"/>
</dbReference>
<feature type="modified residue" description="4-aspartylphosphate" evidence="11">
    <location>
        <position position="1096"/>
    </location>
</feature>
<keyword evidence="5 11" id="KW-0597">Phosphoprotein</keyword>
<dbReference type="InterPro" id="IPR035965">
    <property type="entry name" value="PAS-like_dom_sf"/>
</dbReference>
<dbReference type="InterPro" id="IPR036890">
    <property type="entry name" value="HATPase_C_sf"/>
</dbReference>
<evidence type="ECO:0000256" key="3">
    <source>
        <dbReference type="ARBA" id="ARBA00006434"/>
    </source>
</evidence>
<feature type="transmembrane region" description="Helical" evidence="13">
    <location>
        <begin position="185"/>
        <end position="211"/>
    </location>
</feature>
<dbReference type="Pfam" id="PF02518">
    <property type="entry name" value="HATPase_c"/>
    <property type="match status" value="1"/>
</dbReference>
<evidence type="ECO:0000313" key="17">
    <source>
        <dbReference type="Proteomes" id="UP000528964"/>
    </source>
</evidence>
<keyword evidence="12" id="KW-0175">Coiled coil</keyword>
<feature type="domain" description="Response regulatory" evidence="15">
    <location>
        <begin position="1045"/>
        <end position="1161"/>
    </location>
</feature>
<comment type="caution">
    <text evidence="16">The sequence shown here is derived from an EMBL/GenBank/DDBJ whole genome shotgun (WGS) entry which is preliminary data.</text>
</comment>
<evidence type="ECO:0000256" key="6">
    <source>
        <dbReference type="ARBA" id="ARBA00022679"/>
    </source>
</evidence>
<dbReference type="FunFam" id="1.10.287.130:FF:000063">
    <property type="entry name" value="Hybrid sensor histidine kinase/response regulator"/>
    <property type="match status" value="1"/>
</dbReference>
<feature type="domain" description="Histidine kinase" evidence="14">
    <location>
        <begin position="809"/>
        <end position="1022"/>
    </location>
</feature>
<keyword evidence="6" id="KW-0808">Transferase</keyword>
<evidence type="ECO:0000256" key="5">
    <source>
        <dbReference type="ARBA" id="ARBA00022553"/>
    </source>
</evidence>
<dbReference type="PROSITE" id="PS50283">
    <property type="entry name" value="NA_SOLUT_SYMP_3"/>
    <property type="match status" value="1"/>
</dbReference>
<dbReference type="FunFam" id="3.30.565.10:FF:000049">
    <property type="entry name" value="Two-component sensor histidine kinase"/>
    <property type="match status" value="1"/>
</dbReference>
<dbReference type="SUPFAM" id="SSF55785">
    <property type="entry name" value="PYP-like sensor domain (PAS domain)"/>
    <property type="match status" value="1"/>
</dbReference>
<evidence type="ECO:0000256" key="7">
    <source>
        <dbReference type="ARBA" id="ARBA00022692"/>
    </source>
</evidence>
<evidence type="ECO:0000259" key="14">
    <source>
        <dbReference type="PROSITE" id="PS50109"/>
    </source>
</evidence>
<dbReference type="Gene3D" id="1.20.1730.10">
    <property type="entry name" value="Sodium/glucose cotransporter"/>
    <property type="match status" value="1"/>
</dbReference>
<dbReference type="NCBIfam" id="NF041832">
    <property type="entry name" value="near_NosP_CTERM"/>
    <property type="match status" value="1"/>
</dbReference>
<dbReference type="PANTHER" id="PTHR43047:SF9">
    <property type="entry name" value="HISTIDINE KINASE"/>
    <property type="match status" value="1"/>
</dbReference>
<feature type="transmembrane region" description="Helical" evidence="13">
    <location>
        <begin position="320"/>
        <end position="351"/>
    </location>
</feature>
<dbReference type="Gene3D" id="3.30.450.20">
    <property type="entry name" value="PAS domain"/>
    <property type="match status" value="1"/>
</dbReference>
<comment type="catalytic activity">
    <reaction evidence="1">
        <text>ATP + protein L-histidine = ADP + protein N-phospho-L-histidine.</text>
        <dbReference type="EC" id="2.7.13.3"/>
    </reaction>
</comment>
<dbReference type="Gene3D" id="1.10.287.130">
    <property type="match status" value="1"/>
</dbReference>
<dbReference type="InterPro" id="IPR036097">
    <property type="entry name" value="HisK_dim/P_sf"/>
</dbReference>
<evidence type="ECO:0000256" key="2">
    <source>
        <dbReference type="ARBA" id="ARBA00004141"/>
    </source>
</evidence>
<dbReference type="PRINTS" id="PR00344">
    <property type="entry name" value="BCTRLSENSOR"/>
</dbReference>
<dbReference type="CDD" id="cd00156">
    <property type="entry name" value="REC"/>
    <property type="match status" value="1"/>
</dbReference>
<gene>
    <name evidence="16" type="ORF">GGR24_002686</name>
</gene>
<evidence type="ECO:0000256" key="10">
    <source>
        <dbReference type="ARBA" id="ARBA00023136"/>
    </source>
</evidence>
<evidence type="ECO:0000256" key="9">
    <source>
        <dbReference type="ARBA" id="ARBA00022989"/>
    </source>
</evidence>
<dbReference type="InterPro" id="IPR005467">
    <property type="entry name" value="His_kinase_dom"/>
</dbReference>
<dbReference type="SMART" id="SM00387">
    <property type="entry name" value="HATPase_c"/>
    <property type="match status" value="1"/>
</dbReference>
<dbReference type="InterPro" id="IPR001734">
    <property type="entry name" value="Na/solute_symporter"/>
</dbReference>
<dbReference type="SUPFAM" id="SSF47384">
    <property type="entry name" value="Homodimeric domain of signal transducing histidine kinase"/>
    <property type="match status" value="1"/>
</dbReference>
<protein>
    <recommendedName>
        <fullName evidence="4">histidine kinase</fullName>
        <ecNumber evidence="4">2.7.13.3</ecNumber>
    </recommendedName>
</protein>
<dbReference type="InterPro" id="IPR038377">
    <property type="entry name" value="Na/Glc_symporter_sf"/>
</dbReference>
<dbReference type="Pfam" id="PF00512">
    <property type="entry name" value="HisKA"/>
    <property type="match status" value="1"/>
</dbReference>
<feature type="transmembrane region" description="Helical" evidence="13">
    <location>
        <begin position="153"/>
        <end position="173"/>
    </location>
</feature>
<evidence type="ECO:0000256" key="13">
    <source>
        <dbReference type="SAM" id="Phobius"/>
    </source>
</evidence>
<dbReference type="EC" id="2.7.13.3" evidence="4"/>
<sequence>MQAWIVTAIALLYLGGLLALAAYADRKRPLWMTGRARPWVYVLGLGVYWTSWGFYGAVGFAATNGWSFLGLSLGPALALLLLGPLIRRMIRVARANNITSVADFVGARYGKSELVAGAVAVTALLGVTPYMALQLKAVAMSFALLTGSEGAGGLDPALGAAAALAVLAMLLGARKVAATEHQDGLMLAVATESAVKLAAFLAVGLFVVFALHDGVADLVQAAQAAGAAGLLARPPDLLQILALTFLSLMVFLLLPRQFHVTVVENRSEDELRRATWAFPLYLLAFNLLIAPIALAGLLAFPPAAGVAPDAFVLALPLQNGAAWLAAIAFLGGLSAASAMVVVESVAVAVMISNDLAMPILLRRRGARRRSMAEQLLTLRRLAIVAVILSAYLLHRWTSGAQLSAIGLVALAAIAQFAPASFGGLFWRRATGRGAVAGVAAGVAVWSWTLVLPALSTRLPMLQGLVADGPWGLAWLRPESLFGVSLGDPLAHGLVMSLAANLLAFLTFSLTRAATPIERQQAALFCDEPAPRLAEDADQPLRRPLRARATVGELMQTLSRYLGPDRVETAFRGFAIARNAELEPNAAVDLQTLRFSEHLLASAIGPASSRLVLSMLLTRRNLTTQAALKLLDEASAAMQTSRDVLQNALDHARQGVTAIDRDMKLVCWNREFRELFDLPEGMLHLGVGLEDIFRFNAARGLYGPVNADEFIADRLERFVVKLETLRTRLHPSGRVIEIRSARMPDGGVVTTYTDITETVAVQEALERANETLERRVRERTRELTRLNQELARAKTEADEANISKTRFLAAASHDILQPLNAARLFATSLVERAEAESDQARLARNVDSSLDAVEEILSTLLDISRLDTGAMKPELSNFRLDEIVSQLAREFAPVAAEKGLKLKVLPTSLTVRSDRRLLRRVLQNLVSNAIKYTPKGRVIVGCRRLRGRVRIEIWDTGLGIASGQQRLVFREFKRLEQGAKVAPGIGLGLSIVERIARVLEHPITLRSQPGRGSVFALELPTAAAMPVVASLEVLPAHRASALKGLAILVIDNEPAILDGMKTLLESWGCTAVTASSEREAEQAIVRNKLTPDVILADYHLDEADGLEAIVKLRWKLGAPIPAALITADRSPGLREKAASKDLQILPKPVRPAALRALLAKALTRRAAAE</sequence>
<keyword evidence="8 16" id="KW-0418">Kinase</keyword>
<evidence type="ECO:0000313" key="16">
    <source>
        <dbReference type="EMBL" id="MBB3974009.1"/>
    </source>
</evidence>
<dbReference type="Pfam" id="PF00072">
    <property type="entry name" value="Response_reg"/>
    <property type="match status" value="1"/>
</dbReference>
<feature type="transmembrane region" description="Helical" evidence="13">
    <location>
        <begin position="66"/>
        <end position="86"/>
    </location>
</feature>
<evidence type="ECO:0000256" key="12">
    <source>
        <dbReference type="SAM" id="Coils"/>
    </source>
</evidence>
<dbReference type="SUPFAM" id="SSF52172">
    <property type="entry name" value="CheY-like"/>
    <property type="match status" value="1"/>
</dbReference>
<feature type="coiled-coil region" evidence="12">
    <location>
        <begin position="761"/>
        <end position="802"/>
    </location>
</feature>
<comment type="similarity">
    <text evidence="3">Belongs to the sodium:solute symporter (SSF) (TC 2.A.21) family.</text>
</comment>
<accession>A0A7W6D856</accession>
<dbReference type="GO" id="GO:0022857">
    <property type="term" value="F:transmembrane transporter activity"/>
    <property type="evidence" value="ECO:0007669"/>
    <property type="project" value="InterPro"/>
</dbReference>
<dbReference type="PROSITE" id="PS50109">
    <property type="entry name" value="HIS_KIN"/>
    <property type="match status" value="1"/>
</dbReference>
<feature type="transmembrane region" description="Helical" evidence="13">
    <location>
        <begin position="237"/>
        <end position="255"/>
    </location>
</feature>
<feature type="transmembrane region" description="Helical" evidence="13">
    <location>
        <begin position="276"/>
        <end position="300"/>
    </location>
</feature>
<keyword evidence="17" id="KW-1185">Reference proteome</keyword>
<dbReference type="PANTHER" id="PTHR43047">
    <property type="entry name" value="TWO-COMPONENT HISTIDINE PROTEIN KINASE"/>
    <property type="match status" value="1"/>
</dbReference>
<evidence type="ECO:0000256" key="8">
    <source>
        <dbReference type="ARBA" id="ARBA00022777"/>
    </source>
</evidence>
<dbReference type="Gene3D" id="3.40.50.2300">
    <property type="match status" value="1"/>
</dbReference>
<evidence type="ECO:0000259" key="15">
    <source>
        <dbReference type="PROSITE" id="PS50110"/>
    </source>
</evidence>
<dbReference type="Gene3D" id="3.30.565.10">
    <property type="entry name" value="Histidine kinase-like ATPase, C-terminal domain"/>
    <property type="match status" value="1"/>
</dbReference>
<dbReference type="GO" id="GO:0005886">
    <property type="term" value="C:plasma membrane"/>
    <property type="evidence" value="ECO:0007669"/>
    <property type="project" value="TreeGrafter"/>
</dbReference>
<proteinExistence type="inferred from homology"/>
<evidence type="ECO:0000256" key="4">
    <source>
        <dbReference type="ARBA" id="ARBA00012438"/>
    </source>
</evidence>
<dbReference type="InterPro" id="IPR004358">
    <property type="entry name" value="Sig_transdc_His_kin-like_C"/>
</dbReference>
<dbReference type="Pfam" id="PF12860">
    <property type="entry name" value="PAS_7"/>
    <property type="match status" value="1"/>
</dbReference>
<feature type="transmembrane region" description="Helical" evidence="13">
    <location>
        <begin position="36"/>
        <end position="54"/>
    </location>
</feature>
<feature type="transmembrane region" description="Helical" evidence="13">
    <location>
        <begin position="372"/>
        <end position="393"/>
    </location>
</feature>
<dbReference type="EMBL" id="JACIDR010000004">
    <property type="protein sequence ID" value="MBB3974009.1"/>
    <property type="molecule type" value="Genomic_DNA"/>
</dbReference>
<feature type="transmembrane region" description="Helical" evidence="13">
    <location>
        <begin position="6"/>
        <end position="24"/>
    </location>
</feature>
<dbReference type="SMART" id="SM00388">
    <property type="entry name" value="HisKA"/>
    <property type="match status" value="1"/>
</dbReference>
<feature type="transmembrane region" description="Helical" evidence="13">
    <location>
        <begin position="433"/>
        <end position="454"/>
    </location>
</feature>
<feature type="transmembrane region" description="Helical" evidence="13">
    <location>
        <begin position="114"/>
        <end position="133"/>
    </location>
</feature>
<dbReference type="SUPFAM" id="SSF55874">
    <property type="entry name" value="ATPase domain of HSP90 chaperone/DNA topoisomerase II/histidine kinase"/>
    <property type="match status" value="1"/>
</dbReference>
<dbReference type="GO" id="GO:0009927">
    <property type="term" value="F:histidine phosphotransfer kinase activity"/>
    <property type="evidence" value="ECO:0007669"/>
    <property type="project" value="TreeGrafter"/>
</dbReference>
<name>A0A7W6D856_9HYPH</name>
<dbReference type="PROSITE" id="PS50110">
    <property type="entry name" value="RESPONSE_REGULATORY"/>
    <property type="match status" value="1"/>
</dbReference>
<evidence type="ECO:0000256" key="11">
    <source>
        <dbReference type="PROSITE-ProRule" id="PRU00169"/>
    </source>
</evidence>
<dbReference type="AlphaFoldDB" id="A0A7W6D856"/>
<feature type="transmembrane region" description="Helical" evidence="13">
    <location>
        <begin position="405"/>
        <end position="426"/>
    </location>
</feature>
<dbReference type="CDD" id="cd00082">
    <property type="entry name" value="HisKA"/>
    <property type="match status" value="1"/>
</dbReference>
<dbReference type="RefSeq" id="WP_183395869.1">
    <property type="nucleotide sequence ID" value="NZ_JACIDR010000004.1"/>
</dbReference>
<dbReference type="GO" id="GO:0000155">
    <property type="term" value="F:phosphorelay sensor kinase activity"/>
    <property type="evidence" value="ECO:0007669"/>
    <property type="project" value="InterPro"/>
</dbReference>